<evidence type="ECO:0000313" key="1">
    <source>
        <dbReference type="EMBL" id="XBU16647.1"/>
    </source>
</evidence>
<dbReference type="RefSeq" id="WP_349929416.1">
    <property type="nucleotide sequence ID" value="NZ_CP157981.1"/>
</dbReference>
<organism evidence="1">
    <name type="scientific">Acinetobacter sp. A1-4-2</name>
    <dbReference type="NCBI Taxonomy" id="3156489"/>
    <lineage>
        <taxon>Bacteria</taxon>
        <taxon>Pseudomonadati</taxon>
        <taxon>Pseudomonadota</taxon>
        <taxon>Gammaproteobacteria</taxon>
        <taxon>Moraxellales</taxon>
        <taxon>Moraxellaceae</taxon>
        <taxon>Acinetobacter</taxon>
    </lineage>
</organism>
<sequence length="84" mass="9870">MKTIPKNLQDAFFIFLSVIGYQAKMNSDNSMVCINPRAPKERRQIVIWRDGKMNKACQLVWTDFLNHWLLIGREFIEALKEKVA</sequence>
<accession>A0AAU7SZQ9</accession>
<dbReference type="AlphaFoldDB" id="A0AAU7SZQ9"/>
<proteinExistence type="predicted"/>
<dbReference type="EMBL" id="CP157981">
    <property type="protein sequence ID" value="XBU16647.1"/>
    <property type="molecule type" value="Genomic_DNA"/>
</dbReference>
<gene>
    <name evidence="1" type="ORF">ABJ384_05655</name>
</gene>
<evidence type="ECO:0008006" key="2">
    <source>
        <dbReference type="Google" id="ProtNLM"/>
    </source>
</evidence>
<reference evidence="1" key="1">
    <citation type="submission" date="2024-06" db="EMBL/GenBank/DDBJ databases">
        <authorList>
            <person name="Song Z."/>
        </authorList>
    </citation>
    <scope>NUCLEOTIDE SEQUENCE</scope>
    <source>
        <strain evidence="1">A1-4-2</strain>
    </source>
</reference>
<protein>
    <recommendedName>
        <fullName evidence="2">Transposase</fullName>
    </recommendedName>
</protein>
<name>A0AAU7SZQ9_9GAMM</name>